<dbReference type="EMBL" id="BAABGT010000016">
    <property type="protein sequence ID" value="GAA4539456.1"/>
    <property type="molecule type" value="Genomic_DNA"/>
</dbReference>
<dbReference type="InterPro" id="IPR001647">
    <property type="entry name" value="HTH_TetR"/>
</dbReference>
<dbReference type="PANTHER" id="PTHR30055:SF234">
    <property type="entry name" value="HTH-TYPE TRANSCRIPTIONAL REGULATOR BETI"/>
    <property type="match status" value="1"/>
</dbReference>
<evidence type="ECO:0000313" key="7">
    <source>
        <dbReference type="Proteomes" id="UP001501598"/>
    </source>
</evidence>
<feature type="domain" description="HTH tetR-type" evidence="5">
    <location>
        <begin position="8"/>
        <end position="68"/>
    </location>
</feature>
<dbReference type="Proteomes" id="UP001501598">
    <property type="component" value="Unassembled WGS sequence"/>
</dbReference>
<dbReference type="SUPFAM" id="SSF46689">
    <property type="entry name" value="Homeodomain-like"/>
    <property type="match status" value="1"/>
</dbReference>
<keyword evidence="2 4" id="KW-0238">DNA-binding</keyword>
<evidence type="ECO:0000256" key="3">
    <source>
        <dbReference type="ARBA" id="ARBA00023163"/>
    </source>
</evidence>
<feature type="DNA-binding region" description="H-T-H motif" evidence="4">
    <location>
        <begin position="31"/>
        <end position="50"/>
    </location>
</feature>
<dbReference type="InterPro" id="IPR023772">
    <property type="entry name" value="DNA-bd_HTH_TetR-type_CS"/>
</dbReference>
<dbReference type="InterPro" id="IPR050109">
    <property type="entry name" value="HTH-type_TetR-like_transc_reg"/>
</dbReference>
<protein>
    <submittedName>
        <fullName evidence="6">Helix-turn-helix domain-containing protein</fullName>
    </submittedName>
</protein>
<reference evidence="7" key="1">
    <citation type="journal article" date="2019" name="Int. J. Syst. Evol. Microbiol.">
        <title>The Global Catalogue of Microorganisms (GCM) 10K type strain sequencing project: providing services to taxonomists for standard genome sequencing and annotation.</title>
        <authorList>
            <consortium name="The Broad Institute Genomics Platform"/>
            <consortium name="The Broad Institute Genome Sequencing Center for Infectious Disease"/>
            <person name="Wu L."/>
            <person name="Ma J."/>
        </authorList>
    </citation>
    <scope>NUCLEOTIDE SEQUENCE [LARGE SCALE GENOMIC DNA]</scope>
    <source>
        <strain evidence="7">JCM 17906</strain>
    </source>
</reference>
<dbReference type="PANTHER" id="PTHR30055">
    <property type="entry name" value="HTH-TYPE TRANSCRIPTIONAL REGULATOR RUTR"/>
    <property type="match status" value="1"/>
</dbReference>
<comment type="caution">
    <text evidence="6">The sequence shown here is derived from an EMBL/GenBank/DDBJ whole genome shotgun (WGS) entry which is preliminary data.</text>
</comment>
<evidence type="ECO:0000313" key="6">
    <source>
        <dbReference type="EMBL" id="GAA4539456.1"/>
    </source>
</evidence>
<evidence type="ECO:0000256" key="2">
    <source>
        <dbReference type="ARBA" id="ARBA00023125"/>
    </source>
</evidence>
<sequence>MTETAHLVTRESRLLDAAADLLVRWGYQRVTIEDVAKQAGVGKGTVYLHFRTKEALFLAVLMRSHRGVIGGMADRMEADPAEALPARTVGSLYRELAQDPVTRPLYLGDPEILGRLAHEAAAALGGIVERRTEVGRAWFGLLREARLLRTDLTVDEQMRVFSAVTTGFFFIDGMPTVPGPADPAGRADLLEHALRSALEDPAGVPTAEVAAASAALHRSLLTYIDALSA</sequence>
<gene>
    <name evidence="6" type="ORF">GCM10023175_10760</name>
</gene>
<evidence type="ECO:0000256" key="1">
    <source>
        <dbReference type="ARBA" id="ARBA00023015"/>
    </source>
</evidence>
<proteinExistence type="predicted"/>
<accession>A0ABP8RJ22</accession>
<keyword evidence="7" id="KW-1185">Reference proteome</keyword>
<dbReference type="PROSITE" id="PS01081">
    <property type="entry name" value="HTH_TETR_1"/>
    <property type="match status" value="1"/>
</dbReference>
<keyword evidence="1" id="KW-0805">Transcription regulation</keyword>
<organism evidence="6 7">
    <name type="scientific">Pseudonocardia xishanensis</name>
    <dbReference type="NCBI Taxonomy" id="630995"/>
    <lineage>
        <taxon>Bacteria</taxon>
        <taxon>Bacillati</taxon>
        <taxon>Actinomycetota</taxon>
        <taxon>Actinomycetes</taxon>
        <taxon>Pseudonocardiales</taxon>
        <taxon>Pseudonocardiaceae</taxon>
        <taxon>Pseudonocardia</taxon>
    </lineage>
</organism>
<name>A0ABP8RJ22_9PSEU</name>
<keyword evidence="3" id="KW-0804">Transcription</keyword>
<evidence type="ECO:0000259" key="5">
    <source>
        <dbReference type="PROSITE" id="PS50977"/>
    </source>
</evidence>
<dbReference type="PROSITE" id="PS50977">
    <property type="entry name" value="HTH_TETR_2"/>
    <property type="match status" value="1"/>
</dbReference>
<dbReference type="PRINTS" id="PR00455">
    <property type="entry name" value="HTHTETR"/>
</dbReference>
<dbReference type="InterPro" id="IPR009057">
    <property type="entry name" value="Homeodomain-like_sf"/>
</dbReference>
<dbReference type="Gene3D" id="1.10.357.10">
    <property type="entry name" value="Tetracycline Repressor, domain 2"/>
    <property type="match status" value="1"/>
</dbReference>
<dbReference type="RefSeq" id="WP_345413305.1">
    <property type="nucleotide sequence ID" value="NZ_BAABGT010000016.1"/>
</dbReference>
<evidence type="ECO:0000256" key="4">
    <source>
        <dbReference type="PROSITE-ProRule" id="PRU00335"/>
    </source>
</evidence>
<dbReference type="Pfam" id="PF00440">
    <property type="entry name" value="TetR_N"/>
    <property type="match status" value="1"/>
</dbReference>